<dbReference type="EMBL" id="JAFEKC020000001">
    <property type="protein sequence ID" value="KAK0516995.1"/>
    <property type="molecule type" value="Genomic_DNA"/>
</dbReference>
<feature type="compositionally biased region" description="Acidic residues" evidence="1">
    <location>
        <begin position="346"/>
        <end position="355"/>
    </location>
</feature>
<dbReference type="Proteomes" id="UP001166286">
    <property type="component" value="Unassembled WGS sequence"/>
</dbReference>
<name>A0AA39RAK4_9LECA</name>
<feature type="compositionally biased region" description="Basic residues" evidence="1">
    <location>
        <begin position="207"/>
        <end position="220"/>
    </location>
</feature>
<feature type="compositionally biased region" description="Basic and acidic residues" evidence="1">
    <location>
        <begin position="131"/>
        <end position="148"/>
    </location>
</feature>
<sequence>MSDSSLSGGGAPTDATLEQALRNAVQKVYKMGNMEHLTVRRIRKAVEEDLDLQDAFFKNDPIWNTKSKIVIQSEVDAHPEPFTSSQRTPSSPPVQKKSHPPPAKSREQPRKAHGTKRASTETVGPKKRQKKDTPDDQESGRDIDEAPSKKPPTKVRKRSLSSSVSPPLKEEKEVPSGLNGASKANGAGGGLSESEMSELIDEEPKSKGRGRKSGSGKPKTKKLEVSKSRRTSEQPTDPDAEEIKKLQGWLVKCGIRKIWGKELAPYDKPKAKIRHLREMLAEAGMTGRFSSEKANQIKEERELRADLEAVQEGNKHWGKPESEDENGSAGRPRRRLARGLEGLDFLNDDDGEETD</sequence>
<gene>
    <name evidence="2" type="ORF">JMJ35_000150</name>
</gene>
<keyword evidence="3" id="KW-1185">Reference proteome</keyword>
<feature type="compositionally biased region" description="Low complexity" evidence="1">
    <location>
        <begin position="176"/>
        <end position="185"/>
    </location>
</feature>
<protein>
    <recommendedName>
        <fullName evidence="4">Transcriptional regulator</fullName>
    </recommendedName>
</protein>
<accession>A0AA39RAK4</accession>
<dbReference type="AlphaFoldDB" id="A0AA39RAK4"/>
<proteinExistence type="predicted"/>
<feature type="region of interest" description="Disordered" evidence="1">
    <location>
        <begin position="311"/>
        <end position="355"/>
    </location>
</feature>
<dbReference type="InterPro" id="IPR037647">
    <property type="entry name" value="HIRIP3"/>
</dbReference>
<evidence type="ECO:0000313" key="3">
    <source>
        <dbReference type="Proteomes" id="UP001166286"/>
    </source>
</evidence>
<reference evidence="2" key="1">
    <citation type="submission" date="2023-03" db="EMBL/GenBank/DDBJ databases">
        <title>Complete genome of Cladonia borealis.</title>
        <authorList>
            <person name="Park H."/>
        </authorList>
    </citation>
    <scope>NUCLEOTIDE SEQUENCE</scope>
    <source>
        <strain evidence="2">ANT050790</strain>
    </source>
</reference>
<dbReference type="PANTHER" id="PTHR15410:SF2">
    <property type="entry name" value="HIRA-INTERACTING PROTEIN 3"/>
    <property type="match status" value="1"/>
</dbReference>
<evidence type="ECO:0000256" key="1">
    <source>
        <dbReference type="SAM" id="MobiDB-lite"/>
    </source>
</evidence>
<organism evidence="2 3">
    <name type="scientific">Cladonia borealis</name>
    <dbReference type="NCBI Taxonomy" id="184061"/>
    <lineage>
        <taxon>Eukaryota</taxon>
        <taxon>Fungi</taxon>
        <taxon>Dikarya</taxon>
        <taxon>Ascomycota</taxon>
        <taxon>Pezizomycotina</taxon>
        <taxon>Lecanoromycetes</taxon>
        <taxon>OSLEUM clade</taxon>
        <taxon>Lecanoromycetidae</taxon>
        <taxon>Lecanorales</taxon>
        <taxon>Lecanorineae</taxon>
        <taxon>Cladoniaceae</taxon>
        <taxon>Cladonia</taxon>
    </lineage>
</organism>
<dbReference type="PANTHER" id="PTHR15410">
    <property type="entry name" value="HIRA-INTERACTING PROTEIN 3"/>
    <property type="match status" value="1"/>
</dbReference>
<evidence type="ECO:0000313" key="2">
    <source>
        <dbReference type="EMBL" id="KAK0516995.1"/>
    </source>
</evidence>
<evidence type="ECO:0008006" key="4">
    <source>
        <dbReference type="Google" id="ProtNLM"/>
    </source>
</evidence>
<feature type="compositionally biased region" description="Basic and acidic residues" evidence="1">
    <location>
        <begin position="221"/>
        <end position="232"/>
    </location>
</feature>
<dbReference type="GO" id="GO:0005634">
    <property type="term" value="C:nucleus"/>
    <property type="evidence" value="ECO:0007669"/>
    <property type="project" value="TreeGrafter"/>
</dbReference>
<feature type="compositionally biased region" description="Basic and acidic residues" evidence="1">
    <location>
        <begin position="311"/>
        <end position="321"/>
    </location>
</feature>
<comment type="caution">
    <text evidence="2">The sequence shown here is derived from an EMBL/GenBank/DDBJ whole genome shotgun (WGS) entry which is preliminary data.</text>
</comment>
<feature type="region of interest" description="Disordered" evidence="1">
    <location>
        <begin position="74"/>
        <end position="245"/>
    </location>
</feature>